<sequence length="175" mass="18582">MFLSEAETEARLDELRRQRAALDRAIAEYELYLDLGRRLARPGAAEPVRPAPAPARAPGPDPSPRSAPAPTQAPDPAPVRPAPAQPGPASQAESEPPGAASRREGRRLIEAAEEILAGAGRPMHAAEIWEQLAARGLTLPGHDPVAALNTRLWKRTQGSGSVFRRLGDAVYGLAS</sequence>
<dbReference type="Proteomes" id="UP000245444">
    <property type="component" value="Chromosome"/>
</dbReference>
<dbReference type="EMBL" id="CP029553">
    <property type="protein sequence ID" value="AWN49384.1"/>
    <property type="molecule type" value="Genomic_DNA"/>
</dbReference>
<protein>
    <recommendedName>
        <fullName evidence="4">HTH HARE-type domain-containing protein</fullName>
    </recommendedName>
</protein>
<evidence type="ECO:0000313" key="6">
    <source>
        <dbReference type="Proteomes" id="UP000245444"/>
    </source>
</evidence>
<dbReference type="PROSITE" id="PS51913">
    <property type="entry name" value="HTH_HARE"/>
    <property type="match status" value="1"/>
</dbReference>
<feature type="compositionally biased region" description="Pro residues" evidence="3">
    <location>
        <begin position="49"/>
        <end position="86"/>
    </location>
</feature>
<evidence type="ECO:0000256" key="2">
    <source>
        <dbReference type="SAM" id="Coils"/>
    </source>
</evidence>
<feature type="domain" description="HTH HARE-type" evidence="4">
    <location>
        <begin position="106"/>
        <end position="175"/>
    </location>
</feature>
<feature type="region of interest" description="Disordered" evidence="3">
    <location>
        <begin position="44"/>
        <end position="107"/>
    </location>
</feature>
<feature type="coiled-coil region" evidence="2">
    <location>
        <begin position="5"/>
        <end position="32"/>
    </location>
</feature>
<name>A0A2U8WSV8_9HYPH</name>
<gene>
    <name evidence="5" type="ORF">DK419_26055</name>
</gene>
<dbReference type="GO" id="GO:0006355">
    <property type="term" value="P:regulation of DNA-templated transcription"/>
    <property type="evidence" value="ECO:0007669"/>
    <property type="project" value="InterPro"/>
</dbReference>
<reference evidence="5 6" key="1">
    <citation type="submission" date="2018-05" db="EMBL/GenBank/DDBJ databases">
        <title>Complete Genome Sequence of Methylobacterium sp. 17Sr1-28.</title>
        <authorList>
            <person name="Srinivasan S."/>
        </authorList>
    </citation>
    <scope>NUCLEOTIDE SEQUENCE [LARGE SCALE GENOMIC DNA]</scope>
    <source>
        <strain evidence="5 6">17Sr1-28</strain>
    </source>
</reference>
<accession>A0A2U8WSV8</accession>
<proteinExistence type="predicted"/>
<dbReference type="AlphaFoldDB" id="A0A2U8WSV8"/>
<keyword evidence="1" id="KW-0804">Transcription</keyword>
<evidence type="ECO:0000256" key="1">
    <source>
        <dbReference type="ARBA" id="ARBA00023163"/>
    </source>
</evidence>
<evidence type="ECO:0000313" key="5">
    <source>
        <dbReference type="EMBL" id="AWN49384.1"/>
    </source>
</evidence>
<evidence type="ECO:0000256" key="3">
    <source>
        <dbReference type="SAM" id="MobiDB-lite"/>
    </source>
</evidence>
<dbReference type="InterPro" id="IPR007759">
    <property type="entry name" value="Asxl_HARE-HTH"/>
</dbReference>
<dbReference type="Pfam" id="PF05066">
    <property type="entry name" value="HARE-HTH"/>
    <property type="match status" value="1"/>
</dbReference>
<organism evidence="5 6">
    <name type="scientific">Methylobacterium terrae</name>
    <dbReference type="NCBI Taxonomy" id="2202827"/>
    <lineage>
        <taxon>Bacteria</taxon>
        <taxon>Pseudomonadati</taxon>
        <taxon>Pseudomonadota</taxon>
        <taxon>Alphaproteobacteria</taxon>
        <taxon>Hyphomicrobiales</taxon>
        <taxon>Methylobacteriaceae</taxon>
        <taxon>Methylobacterium</taxon>
    </lineage>
</organism>
<keyword evidence="2" id="KW-0175">Coiled coil</keyword>
<keyword evidence="6" id="KW-1185">Reference proteome</keyword>
<dbReference type="KEGG" id="mtea:DK419_26055"/>
<evidence type="ECO:0000259" key="4">
    <source>
        <dbReference type="PROSITE" id="PS51913"/>
    </source>
</evidence>
<dbReference type="OrthoDB" id="32898at2"/>
<dbReference type="RefSeq" id="WP_109961655.1">
    <property type="nucleotide sequence ID" value="NZ_CP029553.1"/>
</dbReference>